<feature type="region of interest" description="Disordered" evidence="1">
    <location>
        <begin position="128"/>
        <end position="153"/>
    </location>
</feature>
<dbReference type="Proteomes" id="UP001165663">
    <property type="component" value="Unassembled WGS sequence"/>
</dbReference>
<feature type="compositionally biased region" description="Polar residues" evidence="1">
    <location>
        <begin position="140"/>
        <end position="153"/>
    </location>
</feature>
<evidence type="ECO:0000313" key="3">
    <source>
        <dbReference type="EMBL" id="GLB82050.1"/>
    </source>
</evidence>
<dbReference type="Gene3D" id="3.90.640.20">
    <property type="entry name" value="Heat-shock cognate protein, ATPase"/>
    <property type="match status" value="1"/>
</dbReference>
<feature type="region of interest" description="Disordered" evidence="1">
    <location>
        <begin position="1"/>
        <end position="20"/>
    </location>
</feature>
<sequence>MLASAPALPDGRSPTFAGPHGNAGYADGELQLKTPPFLVCEDISTMRYRMATAAMAAALLLGWPAGTAAAAPPTCANLGGSLEGQTCHIHQSGGTYTLDITYPADYPDQQALTDYITQNRDGFVNVAQGSGRRDQPYQMDATNDQHSSGQPPHTRSVVLKFFQDLGGARPSNWFKSFNYNLVSKQPITFDTLFAPNANALDTIFPIVQRELEHQSGLGLAISPGAGHDPTNYQNFAITDDALIFYFAQGELLPSFAGATQVPVPRNAIPPLAI</sequence>
<dbReference type="NCBIfam" id="NF043047">
    <property type="entry name" value="EstaseRv3036c"/>
    <property type="match status" value="1"/>
</dbReference>
<proteinExistence type="predicted"/>
<dbReference type="AlphaFoldDB" id="A0AA37PTC6"/>
<dbReference type="InterPro" id="IPR037126">
    <property type="entry name" value="PdaC/RsiV-like_sf"/>
</dbReference>
<name>A0AA37PTC6_9MYCO</name>
<dbReference type="Gene3D" id="3.30.565.40">
    <property type="entry name" value="Fervidobacterium nodosum Rt17-B1 like"/>
    <property type="match status" value="1"/>
</dbReference>
<dbReference type="InterPro" id="IPR021729">
    <property type="entry name" value="DUF3298"/>
</dbReference>
<reference evidence="3" key="1">
    <citation type="submission" date="2022-07" db="EMBL/GenBank/DDBJ databases">
        <title>Mycobacterium kiyosense sp. nov., scotochromogenic slow-glowing species isolated from respiratory specimens.</title>
        <authorList>
            <person name="Fukano H."/>
            <person name="Kazumi Y."/>
            <person name="Sakagami N."/>
            <person name="Ato M."/>
            <person name="Mitarai S."/>
            <person name="Hoshino Y."/>
        </authorList>
    </citation>
    <scope>NUCLEOTIDE SEQUENCE</scope>
    <source>
        <strain evidence="3">SRL2020-028</strain>
    </source>
</reference>
<evidence type="ECO:0000259" key="2">
    <source>
        <dbReference type="Pfam" id="PF11738"/>
    </source>
</evidence>
<dbReference type="InterPro" id="IPR053421">
    <property type="entry name" value="Esterase_Immunogenic_RsiV"/>
</dbReference>
<evidence type="ECO:0000256" key="1">
    <source>
        <dbReference type="SAM" id="MobiDB-lite"/>
    </source>
</evidence>
<evidence type="ECO:0000313" key="4">
    <source>
        <dbReference type="Proteomes" id="UP001165663"/>
    </source>
</evidence>
<dbReference type="Pfam" id="PF11738">
    <property type="entry name" value="DUF3298"/>
    <property type="match status" value="1"/>
</dbReference>
<organism evidence="3 4">
    <name type="scientific">Mycobacterium kiyosense</name>
    <dbReference type="NCBI Taxonomy" id="2871094"/>
    <lineage>
        <taxon>Bacteria</taxon>
        <taxon>Bacillati</taxon>
        <taxon>Actinomycetota</taxon>
        <taxon>Actinomycetes</taxon>
        <taxon>Mycobacteriales</taxon>
        <taxon>Mycobacteriaceae</taxon>
        <taxon>Mycobacterium</taxon>
    </lineage>
</organism>
<gene>
    <name evidence="3" type="primary">TB22.2</name>
    <name evidence="3" type="ORF">SRL2020028_13060</name>
</gene>
<dbReference type="EMBL" id="BRXE01000008">
    <property type="protein sequence ID" value="GLB82050.1"/>
    <property type="molecule type" value="Genomic_DNA"/>
</dbReference>
<accession>A0AA37PTC6</accession>
<feature type="domain" description="DUF3298" evidence="2">
    <location>
        <begin position="191"/>
        <end position="265"/>
    </location>
</feature>
<comment type="caution">
    <text evidence="3">The sequence shown here is derived from an EMBL/GenBank/DDBJ whole genome shotgun (WGS) entry which is preliminary data.</text>
</comment>
<protein>
    <recommendedName>
        <fullName evidence="2">DUF3298 domain-containing protein</fullName>
    </recommendedName>
</protein>